<reference evidence="2 3" key="1">
    <citation type="submission" date="2019-02" db="EMBL/GenBank/DDBJ databases">
        <title>Draft genome sequence of Muricauda sp. 176CP4-71.</title>
        <authorList>
            <person name="Park J.-S."/>
        </authorList>
    </citation>
    <scope>NUCLEOTIDE SEQUENCE [LARGE SCALE GENOMIC DNA]</scope>
    <source>
        <strain evidence="2 3">176CP4-71</strain>
    </source>
</reference>
<dbReference type="AlphaFoldDB" id="A0A4Q8QBX1"/>
<dbReference type="RefSeq" id="WP_130614963.1">
    <property type="nucleotide sequence ID" value="NZ_SGIU01000002.1"/>
</dbReference>
<comment type="caution">
    <text evidence="2">The sequence shown here is derived from an EMBL/GenBank/DDBJ whole genome shotgun (WGS) entry which is preliminary data.</text>
</comment>
<feature type="transmembrane region" description="Helical" evidence="1">
    <location>
        <begin position="130"/>
        <end position="149"/>
    </location>
</feature>
<name>A0A4Q8QBX1_9FLAO</name>
<feature type="transmembrane region" description="Helical" evidence="1">
    <location>
        <begin position="200"/>
        <end position="221"/>
    </location>
</feature>
<feature type="transmembrane region" description="Helical" evidence="1">
    <location>
        <begin position="97"/>
        <end position="118"/>
    </location>
</feature>
<sequence length="231" mass="26625">MTLKLGYIALSLLMTVILMAFAFKAMRQDDSKLFKKWVVILLGWHLYIFGLSLTGFIATLDFPPRFVLLTILPAFIFIGWSVSKIKGANWLNHIPPHWLIFYQIFRIGIETLFVFSVYQGILHSNVTLHGYNYDMVYAATALLIGWQVWRGNLKLGLIWNYLGLAVIAFIIFLFQTTIYFPEMYGSIEVFPVDFFTYPYILVAAFLMPSAVFVHVVSIIQLRQKLSQNKSS</sequence>
<protein>
    <submittedName>
        <fullName evidence="2">Uncharacterized protein</fullName>
    </submittedName>
</protein>
<dbReference type="EMBL" id="SGIU01000002">
    <property type="protein sequence ID" value="TAI47811.1"/>
    <property type="molecule type" value="Genomic_DNA"/>
</dbReference>
<gene>
    <name evidence="2" type="ORF">EW142_14240</name>
</gene>
<keyword evidence="1" id="KW-0472">Membrane</keyword>
<proteinExistence type="predicted"/>
<keyword evidence="1" id="KW-1133">Transmembrane helix</keyword>
<evidence type="ECO:0000313" key="3">
    <source>
        <dbReference type="Proteomes" id="UP000291981"/>
    </source>
</evidence>
<keyword evidence="1" id="KW-0812">Transmembrane</keyword>
<accession>A0A4Q8QBX1</accession>
<keyword evidence="3" id="KW-1185">Reference proteome</keyword>
<evidence type="ECO:0000313" key="2">
    <source>
        <dbReference type="EMBL" id="TAI47811.1"/>
    </source>
</evidence>
<dbReference type="OrthoDB" id="675847at2"/>
<dbReference type="Proteomes" id="UP000291981">
    <property type="component" value="Unassembled WGS sequence"/>
</dbReference>
<feature type="transmembrane region" description="Helical" evidence="1">
    <location>
        <begin position="161"/>
        <end position="180"/>
    </location>
</feature>
<evidence type="ECO:0000256" key="1">
    <source>
        <dbReference type="SAM" id="Phobius"/>
    </source>
</evidence>
<feature type="transmembrane region" description="Helical" evidence="1">
    <location>
        <begin position="66"/>
        <end position="85"/>
    </location>
</feature>
<organism evidence="2 3">
    <name type="scientific">Flagellimonas allohymeniacidonis</name>
    <dbReference type="NCBI Taxonomy" id="2517819"/>
    <lineage>
        <taxon>Bacteria</taxon>
        <taxon>Pseudomonadati</taxon>
        <taxon>Bacteroidota</taxon>
        <taxon>Flavobacteriia</taxon>
        <taxon>Flavobacteriales</taxon>
        <taxon>Flavobacteriaceae</taxon>
        <taxon>Flagellimonas</taxon>
    </lineage>
</organism>
<feature type="transmembrane region" description="Helical" evidence="1">
    <location>
        <begin position="6"/>
        <end position="25"/>
    </location>
</feature>
<feature type="transmembrane region" description="Helical" evidence="1">
    <location>
        <begin position="37"/>
        <end position="60"/>
    </location>
</feature>